<feature type="compositionally biased region" description="Basic and acidic residues" evidence="1">
    <location>
        <begin position="99"/>
        <end position="108"/>
    </location>
</feature>
<gene>
    <name evidence="2" type="ORF">JD77_04376</name>
</gene>
<sequence length="128" mass="13255">MSVHSRASPASAQPRTTSAKSGSLTVKYAAPMSAGRPSNRLLAIRPPDTRARSRISTGTPARTSSTAHATPAIPAPTTTTRARSASTGRWYARRASPRGADRKPDGGGRHGTAGPGVSAHPFEKGWKG</sequence>
<protein>
    <submittedName>
        <fullName evidence="2">Uncharacterized protein</fullName>
    </submittedName>
</protein>
<evidence type="ECO:0000313" key="2">
    <source>
        <dbReference type="EMBL" id="TWH69367.1"/>
    </source>
</evidence>
<evidence type="ECO:0000256" key="1">
    <source>
        <dbReference type="SAM" id="MobiDB-lite"/>
    </source>
</evidence>
<accession>A0A562IED4</accession>
<feature type="region of interest" description="Disordered" evidence="1">
    <location>
        <begin position="1"/>
        <end position="128"/>
    </location>
</feature>
<feature type="compositionally biased region" description="Low complexity" evidence="1">
    <location>
        <begin position="63"/>
        <end position="87"/>
    </location>
</feature>
<comment type="caution">
    <text evidence="2">The sequence shown here is derived from an EMBL/GenBank/DDBJ whole genome shotgun (WGS) entry which is preliminary data.</text>
</comment>
<dbReference type="EMBL" id="VLKE01000001">
    <property type="protein sequence ID" value="TWH69367.1"/>
    <property type="molecule type" value="Genomic_DNA"/>
</dbReference>
<proteinExistence type="predicted"/>
<keyword evidence="3" id="KW-1185">Reference proteome</keyword>
<evidence type="ECO:0000313" key="3">
    <source>
        <dbReference type="Proteomes" id="UP000319825"/>
    </source>
</evidence>
<reference evidence="2 3" key="1">
    <citation type="submission" date="2019-07" db="EMBL/GenBank/DDBJ databases">
        <title>R&amp;d 2014.</title>
        <authorList>
            <person name="Klenk H.-P."/>
        </authorList>
    </citation>
    <scope>NUCLEOTIDE SEQUENCE [LARGE SCALE GENOMIC DNA]</scope>
    <source>
        <strain evidence="2 3">DSM 43868</strain>
    </source>
</reference>
<name>A0A562IED4_MICOL</name>
<organism evidence="2 3">
    <name type="scientific">Micromonospora olivasterospora</name>
    <dbReference type="NCBI Taxonomy" id="1880"/>
    <lineage>
        <taxon>Bacteria</taxon>
        <taxon>Bacillati</taxon>
        <taxon>Actinomycetota</taxon>
        <taxon>Actinomycetes</taxon>
        <taxon>Micromonosporales</taxon>
        <taxon>Micromonosporaceae</taxon>
        <taxon>Micromonospora</taxon>
    </lineage>
</organism>
<dbReference type="AlphaFoldDB" id="A0A562IED4"/>
<dbReference type="Proteomes" id="UP000319825">
    <property type="component" value="Unassembled WGS sequence"/>
</dbReference>
<feature type="compositionally biased region" description="Polar residues" evidence="1">
    <location>
        <begin position="8"/>
        <end position="24"/>
    </location>
</feature>